<comment type="subcellular location">
    <subcellularLocation>
        <location evidence="1">Cell outer membrane</location>
    </subcellularLocation>
</comment>
<evidence type="ECO:0000256" key="5">
    <source>
        <dbReference type="ARBA" id="ARBA00022692"/>
    </source>
</evidence>
<comment type="similarity">
    <text evidence="2">Belongs to the outer membrane factor (OMF) (TC 1.B.17) family.</text>
</comment>
<keyword evidence="9" id="KW-1185">Reference proteome</keyword>
<dbReference type="AlphaFoldDB" id="A0A1H5RMX5"/>
<organism evidence="8 9">
    <name type="scientific">Sphingobacterium lactis</name>
    <dbReference type="NCBI Taxonomy" id="797291"/>
    <lineage>
        <taxon>Bacteria</taxon>
        <taxon>Pseudomonadati</taxon>
        <taxon>Bacteroidota</taxon>
        <taxon>Sphingobacteriia</taxon>
        <taxon>Sphingobacteriales</taxon>
        <taxon>Sphingobacteriaceae</taxon>
        <taxon>Sphingobacterium</taxon>
    </lineage>
</organism>
<dbReference type="Gene3D" id="1.20.1600.10">
    <property type="entry name" value="Outer membrane efflux proteins (OEP)"/>
    <property type="match status" value="1"/>
</dbReference>
<accession>A0A1H5RMX5</accession>
<name>A0A1H5RMX5_9SPHI</name>
<dbReference type="InterPro" id="IPR051906">
    <property type="entry name" value="TolC-like"/>
</dbReference>
<dbReference type="GO" id="GO:1990281">
    <property type="term" value="C:efflux pump complex"/>
    <property type="evidence" value="ECO:0007669"/>
    <property type="project" value="TreeGrafter"/>
</dbReference>
<gene>
    <name evidence="8" type="ORF">SAMN05421877_1014</name>
</gene>
<evidence type="ECO:0000256" key="4">
    <source>
        <dbReference type="ARBA" id="ARBA00022452"/>
    </source>
</evidence>
<dbReference type="PANTHER" id="PTHR30026">
    <property type="entry name" value="OUTER MEMBRANE PROTEIN TOLC"/>
    <property type="match status" value="1"/>
</dbReference>
<keyword evidence="4" id="KW-1134">Transmembrane beta strand</keyword>
<evidence type="ECO:0000256" key="1">
    <source>
        <dbReference type="ARBA" id="ARBA00004442"/>
    </source>
</evidence>
<dbReference type="EMBL" id="FNUT01000001">
    <property type="protein sequence ID" value="SEF39712.1"/>
    <property type="molecule type" value="Genomic_DNA"/>
</dbReference>
<dbReference type="GO" id="GO:0015562">
    <property type="term" value="F:efflux transmembrane transporter activity"/>
    <property type="evidence" value="ECO:0007669"/>
    <property type="project" value="InterPro"/>
</dbReference>
<dbReference type="InterPro" id="IPR003423">
    <property type="entry name" value="OMP_efflux"/>
</dbReference>
<dbReference type="Pfam" id="PF02321">
    <property type="entry name" value="OEP"/>
    <property type="match status" value="2"/>
</dbReference>
<keyword evidence="3" id="KW-0813">Transport</keyword>
<dbReference type="Proteomes" id="UP000236731">
    <property type="component" value="Unassembled WGS sequence"/>
</dbReference>
<dbReference type="GO" id="GO:0015288">
    <property type="term" value="F:porin activity"/>
    <property type="evidence" value="ECO:0007669"/>
    <property type="project" value="TreeGrafter"/>
</dbReference>
<sequence length="443" mass="50290">MEGGKQKYMRNFLLIVYIFVCCLVSTAKGQDGYLSLADCLRMAIKNNPTLQRDELLVSRSDLAYKQAKYDRLPSLNANLSHNITQGRSINPTTNQYIDQNNSSGSQSLNLSVPIFNGFYIIHNIRMKSNALEAGKLEYQGQINELKLNVIEAYVKVLTAQDMLKQVEGQLGVTKEQLHRTEVLHREGAANPGDLFDIKGQFSADLNTVELTKQSLNNARVELAGLLNAELDSLPELEPMDVPSEVQAMRAADLFQQSLQVLPQFKAMDWRIKELEEGIQVAKSNYWPSLSLNGGLSSNYSRGEGAVFTQIKNNIYKGVGLSLSIPIFNQFKNRTQVRLAQVNLDEAYFNREILRNELRMQTARAVFDLHLTQRNVHNLREQELSYAESFRIATVHFEAGNSNSVIYLTAKNKLDNTRSQLIIRQYEWLMQKYVNDYYAGSLDL</sequence>
<dbReference type="GO" id="GO:0009279">
    <property type="term" value="C:cell outer membrane"/>
    <property type="evidence" value="ECO:0007669"/>
    <property type="project" value="UniProtKB-SubCell"/>
</dbReference>
<protein>
    <submittedName>
        <fullName evidence="8">Outer membrane protein</fullName>
    </submittedName>
</protein>
<evidence type="ECO:0000256" key="7">
    <source>
        <dbReference type="ARBA" id="ARBA00023237"/>
    </source>
</evidence>
<evidence type="ECO:0000256" key="2">
    <source>
        <dbReference type="ARBA" id="ARBA00007613"/>
    </source>
</evidence>
<evidence type="ECO:0000313" key="8">
    <source>
        <dbReference type="EMBL" id="SEF39712.1"/>
    </source>
</evidence>
<evidence type="ECO:0000313" key="9">
    <source>
        <dbReference type="Proteomes" id="UP000236731"/>
    </source>
</evidence>
<dbReference type="PANTHER" id="PTHR30026:SF20">
    <property type="entry name" value="OUTER MEMBRANE PROTEIN TOLC"/>
    <property type="match status" value="1"/>
</dbReference>
<reference evidence="9" key="1">
    <citation type="submission" date="2016-10" db="EMBL/GenBank/DDBJ databases">
        <authorList>
            <person name="Varghese N."/>
            <person name="Submissions S."/>
        </authorList>
    </citation>
    <scope>NUCLEOTIDE SEQUENCE [LARGE SCALE GENOMIC DNA]</scope>
    <source>
        <strain evidence="9">DSM 22361</strain>
    </source>
</reference>
<keyword evidence="5" id="KW-0812">Transmembrane</keyword>
<evidence type="ECO:0000256" key="6">
    <source>
        <dbReference type="ARBA" id="ARBA00023136"/>
    </source>
</evidence>
<proteinExistence type="inferred from homology"/>
<keyword evidence="6" id="KW-0472">Membrane</keyword>
<evidence type="ECO:0000256" key="3">
    <source>
        <dbReference type="ARBA" id="ARBA00022448"/>
    </source>
</evidence>
<dbReference type="SUPFAM" id="SSF56954">
    <property type="entry name" value="Outer membrane efflux proteins (OEP)"/>
    <property type="match status" value="1"/>
</dbReference>
<keyword evidence="7" id="KW-0998">Cell outer membrane</keyword>